<organism evidence="1 2">
    <name type="scientific">Daphnia magna</name>
    <dbReference type="NCBI Taxonomy" id="35525"/>
    <lineage>
        <taxon>Eukaryota</taxon>
        <taxon>Metazoa</taxon>
        <taxon>Ecdysozoa</taxon>
        <taxon>Arthropoda</taxon>
        <taxon>Crustacea</taxon>
        <taxon>Branchiopoda</taxon>
        <taxon>Diplostraca</taxon>
        <taxon>Cladocera</taxon>
        <taxon>Anomopoda</taxon>
        <taxon>Daphniidae</taxon>
        <taxon>Daphnia</taxon>
    </lineage>
</organism>
<proteinExistence type="predicted"/>
<evidence type="ECO:0000313" key="2">
    <source>
        <dbReference type="Proteomes" id="UP000076858"/>
    </source>
</evidence>
<comment type="caution">
    <text evidence="1">The sequence shown here is derived from an EMBL/GenBank/DDBJ whole genome shotgun (WGS) entry which is preliminary data.</text>
</comment>
<protein>
    <submittedName>
        <fullName evidence="1">Uncharacterized protein</fullName>
    </submittedName>
</protein>
<dbReference type="EMBL" id="LRGB01002371">
    <property type="protein sequence ID" value="KZS08083.1"/>
    <property type="molecule type" value="Genomic_DNA"/>
</dbReference>
<gene>
    <name evidence="1" type="ORF">APZ42_028125</name>
</gene>
<dbReference type="Proteomes" id="UP000076858">
    <property type="component" value="Unassembled WGS sequence"/>
</dbReference>
<reference evidence="1 2" key="1">
    <citation type="submission" date="2016-03" db="EMBL/GenBank/DDBJ databases">
        <title>EvidentialGene: Evidence-directed Construction of Genes on Genomes.</title>
        <authorList>
            <person name="Gilbert D.G."/>
            <person name="Choi J.-H."/>
            <person name="Mockaitis K."/>
            <person name="Colbourne J."/>
            <person name="Pfrender M."/>
        </authorList>
    </citation>
    <scope>NUCLEOTIDE SEQUENCE [LARGE SCALE GENOMIC DNA]</scope>
    <source>
        <strain evidence="1 2">Xinb3</strain>
        <tissue evidence="1">Complete organism</tissue>
    </source>
</reference>
<dbReference type="AlphaFoldDB" id="A0A164QUZ3"/>
<name>A0A164QUZ3_9CRUS</name>
<accession>A0A164QUZ3</accession>
<keyword evidence="2" id="KW-1185">Reference proteome</keyword>
<evidence type="ECO:0000313" key="1">
    <source>
        <dbReference type="EMBL" id="KZS08083.1"/>
    </source>
</evidence>
<sequence>MGLPLLDCYIKVFEFLYHDRSFKVFLAAVSRFQDGNCVDKSVSFFECDLARGLCLTTVCPLVLVDHLF</sequence>